<name>A0A1Q8C2H2_9PSEU</name>
<sequence>MSAKRDRKNSIRGWQIPECGQWIRPVDPNPDDPTGNDDGKGDGKVRGRSCPVRATHRVTYRDGESDRTEHACQAHLRLVLDWAAKRRARALRDGLVLPEPTIVELTFTADAHAAAYGRIRFIRSEQVVTGPIAQALIATQSRIPPPPPPRRRTGEHRATPAKPAPVQETLF</sequence>
<comment type="caution">
    <text evidence="2">The sequence shown here is derived from an EMBL/GenBank/DDBJ whole genome shotgun (WGS) entry which is preliminary data.</text>
</comment>
<organism evidence="2 3">
    <name type="scientific">Actinophytocola xanthii</name>
    <dbReference type="NCBI Taxonomy" id="1912961"/>
    <lineage>
        <taxon>Bacteria</taxon>
        <taxon>Bacillati</taxon>
        <taxon>Actinomycetota</taxon>
        <taxon>Actinomycetes</taxon>
        <taxon>Pseudonocardiales</taxon>
        <taxon>Pseudonocardiaceae</taxon>
    </lineage>
</organism>
<gene>
    <name evidence="2" type="ORF">BU204_34250</name>
</gene>
<dbReference type="EMBL" id="MSIE01000095">
    <property type="protein sequence ID" value="OLF08556.1"/>
    <property type="molecule type" value="Genomic_DNA"/>
</dbReference>
<accession>A0A1Q8C2H2</accession>
<protein>
    <submittedName>
        <fullName evidence="2">Uncharacterized protein</fullName>
    </submittedName>
</protein>
<dbReference type="Proteomes" id="UP000185596">
    <property type="component" value="Unassembled WGS sequence"/>
</dbReference>
<dbReference type="AlphaFoldDB" id="A0A1Q8C2H2"/>
<feature type="region of interest" description="Disordered" evidence="1">
    <location>
        <begin position="139"/>
        <end position="171"/>
    </location>
</feature>
<evidence type="ECO:0000313" key="3">
    <source>
        <dbReference type="Proteomes" id="UP000185596"/>
    </source>
</evidence>
<proteinExistence type="predicted"/>
<reference evidence="2 3" key="1">
    <citation type="submission" date="2016-12" db="EMBL/GenBank/DDBJ databases">
        <title>The draft genome sequence of Actinophytocola sp. 11-183.</title>
        <authorList>
            <person name="Wang W."/>
            <person name="Yuan L."/>
        </authorList>
    </citation>
    <scope>NUCLEOTIDE SEQUENCE [LARGE SCALE GENOMIC DNA]</scope>
    <source>
        <strain evidence="2 3">11-183</strain>
    </source>
</reference>
<feature type="region of interest" description="Disordered" evidence="1">
    <location>
        <begin position="1"/>
        <end position="50"/>
    </location>
</feature>
<evidence type="ECO:0000313" key="2">
    <source>
        <dbReference type="EMBL" id="OLF08556.1"/>
    </source>
</evidence>
<keyword evidence="3" id="KW-1185">Reference proteome</keyword>
<evidence type="ECO:0000256" key="1">
    <source>
        <dbReference type="SAM" id="MobiDB-lite"/>
    </source>
</evidence>